<dbReference type="Proteomes" id="UP001153678">
    <property type="component" value="Unassembled WGS sequence"/>
</dbReference>
<gene>
    <name evidence="1" type="ORF">FWILDA_LOCUS16214</name>
</gene>
<evidence type="ECO:0000313" key="1">
    <source>
        <dbReference type="EMBL" id="CAI2193713.1"/>
    </source>
</evidence>
<keyword evidence="2" id="KW-1185">Reference proteome</keyword>
<proteinExistence type="predicted"/>
<feature type="non-terminal residue" evidence="1">
    <location>
        <position position="1"/>
    </location>
</feature>
<dbReference type="OrthoDB" id="2419893at2759"/>
<protein>
    <submittedName>
        <fullName evidence="1">16323_t:CDS:1</fullName>
    </submittedName>
</protein>
<dbReference type="EMBL" id="CAMKVN010009965">
    <property type="protein sequence ID" value="CAI2193713.1"/>
    <property type="molecule type" value="Genomic_DNA"/>
</dbReference>
<evidence type="ECO:0000313" key="2">
    <source>
        <dbReference type="Proteomes" id="UP001153678"/>
    </source>
</evidence>
<sequence length="75" mass="8778">MFFANELSKAIEILSNDEFRELFNSLENGINKSYEYFKKDWNKTPTDLELIFAKNLENDINCGIGNTFGLQEMLF</sequence>
<reference evidence="1" key="1">
    <citation type="submission" date="2022-08" db="EMBL/GenBank/DDBJ databases">
        <authorList>
            <person name="Kallberg Y."/>
            <person name="Tangrot J."/>
            <person name="Rosling A."/>
        </authorList>
    </citation>
    <scope>NUCLEOTIDE SEQUENCE</scope>
    <source>
        <strain evidence="1">Wild A</strain>
    </source>
</reference>
<name>A0A9W4T632_9GLOM</name>
<accession>A0A9W4T632</accession>
<dbReference type="AlphaFoldDB" id="A0A9W4T632"/>
<comment type="caution">
    <text evidence="1">The sequence shown here is derived from an EMBL/GenBank/DDBJ whole genome shotgun (WGS) entry which is preliminary data.</text>
</comment>
<organism evidence="1 2">
    <name type="scientific">Funneliformis geosporum</name>
    <dbReference type="NCBI Taxonomy" id="1117311"/>
    <lineage>
        <taxon>Eukaryota</taxon>
        <taxon>Fungi</taxon>
        <taxon>Fungi incertae sedis</taxon>
        <taxon>Mucoromycota</taxon>
        <taxon>Glomeromycotina</taxon>
        <taxon>Glomeromycetes</taxon>
        <taxon>Glomerales</taxon>
        <taxon>Glomeraceae</taxon>
        <taxon>Funneliformis</taxon>
    </lineage>
</organism>